<dbReference type="Proteomes" id="UP000594749">
    <property type="component" value="Chromosome"/>
</dbReference>
<dbReference type="InterPro" id="IPR051408">
    <property type="entry name" value="Phosphate_transprt_permease"/>
</dbReference>
<reference evidence="12 13" key="1">
    <citation type="submission" date="2020-10" db="EMBL/GenBank/DDBJ databases">
        <title>Campylobacter and Helicobacter PacBio genomes.</title>
        <authorList>
            <person name="Lane C."/>
        </authorList>
    </citation>
    <scope>NUCLEOTIDE SEQUENCE [LARGE SCALE GENOMIC DNA]</scope>
    <source>
        <strain evidence="12 13">2016D-0077</strain>
    </source>
</reference>
<organism evidence="12 13">
    <name type="scientific">Campylobacter corcagiensis</name>
    <dbReference type="NCBI Taxonomy" id="1448857"/>
    <lineage>
        <taxon>Bacteria</taxon>
        <taxon>Pseudomonadati</taxon>
        <taxon>Campylobacterota</taxon>
        <taxon>Epsilonproteobacteria</taxon>
        <taxon>Campylobacterales</taxon>
        <taxon>Campylobacteraceae</taxon>
        <taxon>Campylobacter</taxon>
    </lineage>
</organism>
<feature type="transmembrane region" description="Helical" evidence="10">
    <location>
        <begin position="25"/>
        <end position="50"/>
    </location>
</feature>
<dbReference type="PROSITE" id="PS50928">
    <property type="entry name" value="ABC_TM1"/>
    <property type="match status" value="1"/>
</dbReference>
<keyword evidence="9 10" id="KW-0472">Membrane</keyword>
<evidence type="ECO:0000313" key="12">
    <source>
        <dbReference type="EMBL" id="QOQ88166.1"/>
    </source>
</evidence>
<dbReference type="SUPFAM" id="SSF161098">
    <property type="entry name" value="MetI-like"/>
    <property type="match status" value="1"/>
</dbReference>
<keyword evidence="4" id="KW-0813">Transport</keyword>
<evidence type="ECO:0000256" key="8">
    <source>
        <dbReference type="ARBA" id="ARBA00022989"/>
    </source>
</evidence>
<keyword evidence="6" id="KW-0592">Phosphate transport</keyword>
<dbReference type="GO" id="GO:0005315">
    <property type="term" value="F:phosphate transmembrane transporter activity"/>
    <property type="evidence" value="ECO:0007669"/>
    <property type="project" value="InterPro"/>
</dbReference>
<evidence type="ECO:0000256" key="3">
    <source>
        <dbReference type="ARBA" id="ARBA00016864"/>
    </source>
</evidence>
<dbReference type="NCBIfam" id="TIGR00974">
    <property type="entry name" value="3a0107s02c"/>
    <property type="match status" value="1"/>
</dbReference>
<evidence type="ECO:0000259" key="11">
    <source>
        <dbReference type="PROSITE" id="PS50928"/>
    </source>
</evidence>
<dbReference type="InterPro" id="IPR000515">
    <property type="entry name" value="MetI-like"/>
</dbReference>
<dbReference type="EMBL" id="CP063078">
    <property type="protein sequence ID" value="QOQ88166.1"/>
    <property type="molecule type" value="Genomic_DNA"/>
</dbReference>
<evidence type="ECO:0000256" key="1">
    <source>
        <dbReference type="ARBA" id="ARBA00004651"/>
    </source>
</evidence>
<evidence type="ECO:0000256" key="9">
    <source>
        <dbReference type="ARBA" id="ARBA00023136"/>
    </source>
</evidence>
<feature type="transmembrane region" description="Helical" evidence="10">
    <location>
        <begin position="116"/>
        <end position="133"/>
    </location>
</feature>
<dbReference type="OrthoDB" id="9807065at2"/>
<dbReference type="PANTHER" id="PTHR42922">
    <property type="entry name" value="PHOSPHATE TRANSPORT SYSTEM PERMEASE PROTEIN PSTA"/>
    <property type="match status" value="1"/>
</dbReference>
<feature type="transmembrane region" description="Helical" evidence="10">
    <location>
        <begin position="199"/>
        <end position="219"/>
    </location>
</feature>
<feature type="transmembrane region" description="Helical" evidence="10">
    <location>
        <begin position="70"/>
        <end position="96"/>
    </location>
</feature>
<evidence type="ECO:0000256" key="6">
    <source>
        <dbReference type="ARBA" id="ARBA00022592"/>
    </source>
</evidence>
<dbReference type="Gene3D" id="1.10.3720.10">
    <property type="entry name" value="MetI-like"/>
    <property type="match status" value="1"/>
</dbReference>
<dbReference type="InterPro" id="IPR035906">
    <property type="entry name" value="MetI-like_sf"/>
</dbReference>
<dbReference type="PANTHER" id="PTHR42922:SF1">
    <property type="entry name" value="PHOSPHATE TRANSPORT SYSTEM PERMEASE PROTEIN PSTA"/>
    <property type="match status" value="1"/>
</dbReference>
<gene>
    <name evidence="12" type="primary">pstA</name>
    <name evidence="12" type="ORF">IMC76_05875</name>
</gene>
<comment type="subcellular location">
    <subcellularLocation>
        <location evidence="1 10">Cell membrane</location>
        <topology evidence="1 10">Multi-pass membrane protein</topology>
    </subcellularLocation>
</comment>
<feature type="transmembrane region" description="Helical" evidence="10">
    <location>
        <begin position="255"/>
        <end position="275"/>
    </location>
</feature>
<comment type="similarity">
    <text evidence="2 10">Belongs to the binding-protein-dependent transport system permease family. CysTW subfamily.</text>
</comment>
<proteinExistence type="inferred from homology"/>
<evidence type="ECO:0000256" key="7">
    <source>
        <dbReference type="ARBA" id="ARBA00022692"/>
    </source>
</evidence>
<evidence type="ECO:0000313" key="13">
    <source>
        <dbReference type="Proteomes" id="UP000594749"/>
    </source>
</evidence>
<keyword evidence="13" id="KW-1185">Reference proteome</keyword>
<accession>A0A7M1LK44</accession>
<feature type="domain" description="ABC transmembrane type-1" evidence="11">
    <location>
        <begin position="71"/>
        <end position="275"/>
    </location>
</feature>
<dbReference type="CDD" id="cd06261">
    <property type="entry name" value="TM_PBP2"/>
    <property type="match status" value="1"/>
</dbReference>
<sequence>MNEEYKDLIAKTAAKRVRTDKIVRYFSIAFAILGLLFLFWIMLTLVVKGLEGFSFSIFINDTVFDGLRNAFVGHTILVAVASIIGIPLGLLAGTYLSEYGGPNDKKSNFVRNMSDVMMSTPSIVIGAFVYAVMVKTMGGYSGIAGAVALAIMMVPVVLKTTDDMLTLVPQTLREAAFALGAPKYKVIFSIVFRAAKNGLLTGVILAIARVAGETAPLLFTSFHNEFLTFDLLNSMPSLTNTIYEFTQAPSEEKNAIAWTGALMLAVVVLGINIIARYMIKSKKAKN</sequence>
<evidence type="ECO:0000256" key="2">
    <source>
        <dbReference type="ARBA" id="ARBA00007069"/>
    </source>
</evidence>
<feature type="transmembrane region" description="Helical" evidence="10">
    <location>
        <begin position="139"/>
        <end position="158"/>
    </location>
</feature>
<keyword evidence="5 10" id="KW-1003">Cell membrane</keyword>
<dbReference type="AlphaFoldDB" id="A0A7M1LK44"/>
<name>A0A7M1LK44_9BACT</name>
<evidence type="ECO:0000256" key="5">
    <source>
        <dbReference type="ARBA" id="ARBA00022475"/>
    </source>
</evidence>
<keyword evidence="7 10" id="KW-0812">Transmembrane</keyword>
<evidence type="ECO:0000256" key="4">
    <source>
        <dbReference type="ARBA" id="ARBA00022448"/>
    </source>
</evidence>
<evidence type="ECO:0000256" key="10">
    <source>
        <dbReference type="RuleBase" id="RU363043"/>
    </source>
</evidence>
<keyword evidence="8 10" id="KW-1133">Transmembrane helix</keyword>
<dbReference type="GO" id="GO:0035435">
    <property type="term" value="P:phosphate ion transmembrane transport"/>
    <property type="evidence" value="ECO:0007669"/>
    <property type="project" value="InterPro"/>
</dbReference>
<dbReference type="Pfam" id="PF00528">
    <property type="entry name" value="BPD_transp_1"/>
    <property type="match status" value="1"/>
</dbReference>
<protein>
    <recommendedName>
        <fullName evidence="3 10">Phosphate transport system permease protein PstA</fullName>
    </recommendedName>
</protein>
<dbReference type="GO" id="GO:0005886">
    <property type="term" value="C:plasma membrane"/>
    <property type="evidence" value="ECO:0007669"/>
    <property type="project" value="UniProtKB-SubCell"/>
</dbReference>
<dbReference type="InterPro" id="IPR005672">
    <property type="entry name" value="Phosphate_PstA"/>
</dbReference>